<dbReference type="InterPro" id="IPR001296">
    <property type="entry name" value="Glyco_trans_1"/>
</dbReference>
<gene>
    <name evidence="3" type="ORF">ACFP73_14235</name>
</gene>
<comment type="caution">
    <text evidence="3">The sequence shown here is derived from an EMBL/GenBank/DDBJ whole genome shotgun (WGS) entry which is preliminary data.</text>
</comment>
<evidence type="ECO:0000313" key="4">
    <source>
        <dbReference type="Proteomes" id="UP001596215"/>
    </source>
</evidence>
<proteinExistence type="predicted"/>
<feature type="domain" description="Glycosyltransferase subfamily 4-like N-terminal" evidence="2">
    <location>
        <begin position="15"/>
        <end position="170"/>
    </location>
</feature>
<dbReference type="RefSeq" id="WP_343876724.1">
    <property type="nucleotide sequence ID" value="NZ_BAAAFW010000018.1"/>
</dbReference>
<accession>A0ABW1VQ98</accession>
<name>A0ABW1VQ98_9GAMM</name>
<sequence length="361" mass="40745">MKKILITHELPSGRGGLEIVVSRIASILHQKKGHIVKFALFDDSGTGIKNTDWLDGQDFIIIKNNSGNKKIQRLVNAYKLSREIIKYNPDIIVSICPLACFISKYASLFSIKHAKVKIISWMHTPPEIAYKKKYLTLADFHLAICDGIKKQLVAIGINKEKVTTVYNPVTPRAECIEKNHQVPEFIYVGRLQFNDQKVIKELLDAASIINGNFHIHIIGDGDDRELCQQYSRKIGVWEKITWHGWQGDPWGYILNEIKFADSLILPSKFEGFPLVLLEAMAMGIMCIASDCRCGPDEIITDNENGMLYSMGNAEHLASKMQAVINGEFKKTTSDIKSSVSKFHDDVVIEKINTFLITHSKK</sequence>
<dbReference type="Gene3D" id="3.40.50.2000">
    <property type="entry name" value="Glycogen Phosphorylase B"/>
    <property type="match status" value="2"/>
</dbReference>
<dbReference type="EC" id="2.4.-.-" evidence="3"/>
<evidence type="ECO:0000313" key="3">
    <source>
        <dbReference type="EMBL" id="MFC6363232.1"/>
    </source>
</evidence>
<dbReference type="Pfam" id="PF00534">
    <property type="entry name" value="Glycos_transf_1"/>
    <property type="match status" value="1"/>
</dbReference>
<keyword evidence="3" id="KW-0328">Glycosyltransferase</keyword>
<keyword evidence="4" id="KW-1185">Reference proteome</keyword>
<dbReference type="Proteomes" id="UP001596215">
    <property type="component" value="Unassembled WGS sequence"/>
</dbReference>
<evidence type="ECO:0000259" key="2">
    <source>
        <dbReference type="Pfam" id="PF13439"/>
    </source>
</evidence>
<dbReference type="GO" id="GO:0016757">
    <property type="term" value="F:glycosyltransferase activity"/>
    <property type="evidence" value="ECO:0007669"/>
    <property type="project" value="UniProtKB-KW"/>
</dbReference>
<dbReference type="PANTHER" id="PTHR12526">
    <property type="entry name" value="GLYCOSYLTRANSFERASE"/>
    <property type="match status" value="1"/>
</dbReference>
<dbReference type="Pfam" id="PF13439">
    <property type="entry name" value="Glyco_transf_4"/>
    <property type="match status" value="1"/>
</dbReference>
<protein>
    <submittedName>
        <fullName evidence="3">Glycosyltransferase</fullName>
        <ecNumber evidence="3">2.4.-.-</ecNumber>
    </submittedName>
</protein>
<dbReference type="InterPro" id="IPR028098">
    <property type="entry name" value="Glyco_trans_4-like_N"/>
</dbReference>
<keyword evidence="3" id="KW-0808">Transferase</keyword>
<evidence type="ECO:0000259" key="1">
    <source>
        <dbReference type="Pfam" id="PF00534"/>
    </source>
</evidence>
<dbReference type="SUPFAM" id="SSF53756">
    <property type="entry name" value="UDP-Glycosyltransferase/glycogen phosphorylase"/>
    <property type="match status" value="1"/>
</dbReference>
<dbReference type="CDD" id="cd03811">
    <property type="entry name" value="GT4_GT28_WabH-like"/>
    <property type="match status" value="1"/>
</dbReference>
<reference evidence="4" key="1">
    <citation type="journal article" date="2019" name="Int. J. Syst. Evol. Microbiol.">
        <title>The Global Catalogue of Microorganisms (GCM) 10K type strain sequencing project: providing services to taxonomists for standard genome sequencing and annotation.</title>
        <authorList>
            <consortium name="The Broad Institute Genomics Platform"/>
            <consortium name="The Broad Institute Genome Sequencing Center for Infectious Disease"/>
            <person name="Wu L."/>
            <person name="Ma J."/>
        </authorList>
    </citation>
    <scope>NUCLEOTIDE SEQUENCE [LARGE SCALE GENOMIC DNA]</scope>
    <source>
        <strain evidence="4">CGMCC 4.1530</strain>
    </source>
</reference>
<feature type="domain" description="Glycosyl transferase family 1" evidence="1">
    <location>
        <begin position="178"/>
        <end position="330"/>
    </location>
</feature>
<organism evidence="3 4">
    <name type="scientific">Tatumella punctata</name>
    <dbReference type="NCBI Taxonomy" id="399969"/>
    <lineage>
        <taxon>Bacteria</taxon>
        <taxon>Pseudomonadati</taxon>
        <taxon>Pseudomonadota</taxon>
        <taxon>Gammaproteobacteria</taxon>
        <taxon>Enterobacterales</taxon>
        <taxon>Erwiniaceae</taxon>
        <taxon>Tatumella</taxon>
    </lineage>
</organism>
<dbReference type="EMBL" id="JBHSUC010000022">
    <property type="protein sequence ID" value="MFC6363232.1"/>
    <property type="molecule type" value="Genomic_DNA"/>
</dbReference>
<dbReference type="PANTHER" id="PTHR12526:SF630">
    <property type="entry name" value="GLYCOSYLTRANSFERASE"/>
    <property type="match status" value="1"/>
</dbReference>